<dbReference type="Pfam" id="PF01400">
    <property type="entry name" value="Astacin"/>
    <property type="match status" value="1"/>
</dbReference>
<dbReference type="SUPFAM" id="SSF55486">
    <property type="entry name" value="Metalloproteases ('zincins'), catalytic domain"/>
    <property type="match status" value="1"/>
</dbReference>
<dbReference type="Gene3D" id="3.40.390.10">
    <property type="entry name" value="Collagenase (Catalytic Domain)"/>
    <property type="match status" value="1"/>
</dbReference>
<comment type="cofactor">
    <cofactor evidence="6 7">
        <name>Zn(2+)</name>
        <dbReference type="ChEBI" id="CHEBI:29105"/>
    </cofactor>
    <text evidence="6 7">Binds 1 zinc ion per subunit.</text>
</comment>
<dbReference type="GO" id="GO:0004222">
    <property type="term" value="F:metalloendopeptidase activity"/>
    <property type="evidence" value="ECO:0007669"/>
    <property type="project" value="UniProtKB-UniRule"/>
</dbReference>
<comment type="caution">
    <text evidence="6">Lacks conserved residue(s) required for the propagation of feature annotation.</text>
</comment>
<feature type="domain" description="Peptidase M12A" evidence="8">
    <location>
        <begin position="1"/>
        <end position="124"/>
    </location>
</feature>
<keyword evidence="2 6" id="KW-0479">Metal-binding</keyword>
<evidence type="ECO:0000256" key="6">
    <source>
        <dbReference type="PROSITE-ProRule" id="PRU01211"/>
    </source>
</evidence>
<evidence type="ECO:0000256" key="4">
    <source>
        <dbReference type="ARBA" id="ARBA00022833"/>
    </source>
</evidence>
<dbReference type="PROSITE" id="PS51864">
    <property type="entry name" value="ASTACIN"/>
    <property type="match status" value="1"/>
</dbReference>
<dbReference type="GO" id="GO:0008270">
    <property type="term" value="F:zinc ion binding"/>
    <property type="evidence" value="ECO:0007669"/>
    <property type="project" value="UniProtKB-UniRule"/>
</dbReference>
<comment type="caution">
    <text evidence="9">The sequence shown here is derived from an EMBL/GenBank/DDBJ whole genome shotgun (WGS) entry which is preliminary data.</text>
</comment>
<name>A0AAD4QRR6_9BILA</name>
<keyword evidence="5 6" id="KW-0482">Metalloprotease</keyword>
<evidence type="ECO:0000256" key="3">
    <source>
        <dbReference type="ARBA" id="ARBA00022801"/>
    </source>
</evidence>
<organism evidence="9 10">
    <name type="scientific">Ditylenchus destructor</name>
    <dbReference type="NCBI Taxonomy" id="166010"/>
    <lineage>
        <taxon>Eukaryota</taxon>
        <taxon>Metazoa</taxon>
        <taxon>Ecdysozoa</taxon>
        <taxon>Nematoda</taxon>
        <taxon>Chromadorea</taxon>
        <taxon>Rhabditida</taxon>
        <taxon>Tylenchina</taxon>
        <taxon>Tylenchomorpha</taxon>
        <taxon>Sphaerularioidea</taxon>
        <taxon>Anguinidae</taxon>
        <taxon>Anguininae</taxon>
        <taxon>Ditylenchus</taxon>
    </lineage>
</organism>
<protein>
    <recommendedName>
        <fullName evidence="7">Metalloendopeptidase</fullName>
        <ecNumber evidence="7">3.4.24.-</ecNumber>
    </recommendedName>
</protein>
<dbReference type="PANTHER" id="PTHR10127">
    <property type="entry name" value="DISCOIDIN, CUB, EGF, LAMININ , AND ZINC METALLOPROTEASE DOMAIN CONTAINING"/>
    <property type="match status" value="1"/>
</dbReference>
<gene>
    <name evidence="9" type="ORF">DdX_20626</name>
</gene>
<dbReference type="AlphaFoldDB" id="A0AAD4QRR6"/>
<feature type="binding site" evidence="6">
    <location>
        <position position="22"/>
    </location>
    <ligand>
        <name>Zn(2+)</name>
        <dbReference type="ChEBI" id="CHEBI:29105"/>
        <note>catalytic</note>
    </ligand>
</feature>
<keyword evidence="10" id="KW-1185">Reference proteome</keyword>
<dbReference type="InterPro" id="IPR001506">
    <property type="entry name" value="Peptidase_M12A"/>
</dbReference>
<dbReference type="EMBL" id="JAKKPZ010000621">
    <property type="protein sequence ID" value="KAI1693498.1"/>
    <property type="molecule type" value="Genomic_DNA"/>
</dbReference>
<evidence type="ECO:0000256" key="2">
    <source>
        <dbReference type="ARBA" id="ARBA00022723"/>
    </source>
</evidence>
<evidence type="ECO:0000313" key="10">
    <source>
        <dbReference type="Proteomes" id="UP001201812"/>
    </source>
</evidence>
<dbReference type="PANTHER" id="PTHR10127:SF780">
    <property type="entry name" value="METALLOENDOPEPTIDASE"/>
    <property type="match status" value="1"/>
</dbReference>
<keyword evidence="4 6" id="KW-0862">Zinc</keyword>
<dbReference type="GO" id="GO:0006508">
    <property type="term" value="P:proteolysis"/>
    <property type="evidence" value="ECO:0007669"/>
    <property type="project" value="UniProtKB-KW"/>
</dbReference>
<feature type="binding site" evidence="6">
    <location>
        <position position="26"/>
    </location>
    <ligand>
        <name>Zn(2+)</name>
        <dbReference type="ChEBI" id="CHEBI:29105"/>
        <note>catalytic</note>
    </ligand>
</feature>
<reference evidence="9" key="1">
    <citation type="submission" date="2022-01" db="EMBL/GenBank/DDBJ databases">
        <title>Genome Sequence Resource for Two Populations of Ditylenchus destructor, the Migratory Endoparasitic Phytonematode.</title>
        <authorList>
            <person name="Zhang H."/>
            <person name="Lin R."/>
            <person name="Xie B."/>
        </authorList>
    </citation>
    <scope>NUCLEOTIDE SEQUENCE</scope>
    <source>
        <strain evidence="9">BazhouSP</strain>
    </source>
</reference>
<dbReference type="Proteomes" id="UP001201812">
    <property type="component" value="Unassembled WGS sequence"/>
</dbReference>
<feature type="binding site" evidence="6">
    <location>
        <position position="32"/>
    </location>
    <ligand>
        <name>Zn(2+)</name>
        <dbReference type="ChEBI" id="CHEBI:29105"/>
        <note>catalytic</note>
    </ligand>
</feature>
<feature type="active site" evidence="6">
    <location>
        <position position="23"/>
    </location>
</feature>
<evidence type="ECO:0000256" key="1">
    <source>
        <dbReference type="ARBA" id="ARBA00022670"/>
    </source>
</evidence>
<dbReference type="InterPro" id="IPR024079">
    <property type="entry name" value="MetalloPept_cat_dom_sf"/>
</dbReference>
<dbReference type="PRINTS" id="PR00480">
    <property type="entry name" value="ASTACIN"/>
</dbReference>
<accession>A0AAD4QRR6</accession>
<sequence>MDQYNQEVLIGDGCVRMGTIAHEIAHSLGSWHTMSRHDRGSFVTVDFDNVEQVPVNKTGNFKGQSPTTNDNQGIKYDYGAVMQYDAHAFNKDPDAPTIYAIEDNMMQTMGCKLWDANYDANRLR</sequence>
<evidence type="ECO:0000259" key="8">
    <source>
        <dbReference type="PROSITE" id="PS51864"/>
    </source>
</evidence>
<evidence type="ECO:0000313" key="9">
    <source>
        <dbReference type="EMBL" id="KAI1693498.1"/>
    </source>
</evidence>
<evidence type="ECO:0000256" key="7">
    <source>
        <dbReference type="RuleBase" id="RU361183"/>
    </source>
</evidence>
<keyword evidence="1 6" id="KW-0645">Protease</keyword>
<dbReference type="EC" id="3.4.24.-" evidence="7"/>
<proteinExistence type="predicted"/>
<evidence type="ECO:0000256" key="5">
    <source>
        <dbReference type="ARBA" id="ARBA00023049"/>
    </source>
</evidence>
<keyword evidence="3 6" id="KW-0378">Hydrolase</keyword>